<dbReference type="SUPFAM" id="SSF81383">
    <property type="entry name" value="F-box domain"/>
    <property type="match status" value="1"/>
</dbReference>
<proteinExistence type="predicted"/>
<dbReference type="Gene3D" id="1.20.1280.50">
    <property type="match status" value="1"/>
</dbReference>
<keyword evidence="4" id="KW-1185">Reference proteome</keyword>
<accession>A0A136ISF9</accession>
<dbReference type="EMBL" id="KQ964260">
    <property type="protein sequence ID" value="KXJ87835.1"/>
    <property type="molecule type" value="Genomic_DNA"/>
</dbReference>
<dbReference type="Pfam" id="PF00646">
    <property type="entry name" value="F-box"/>
    <property type="match status" value="1"/>
</dbReference>
<organism evidence="3 4">
    <name type="scientific">Microdochium bolleyi</name>
    <dbReference type="NCBI Taxonomy" id="196109"/>
    <lineage>
        <taxon>Eukaryota</taxon>
        <taxon>Fungi</taxon>
        <taxon>Dikarya</taxon>
        <taxon>Ascomycota</taxon>
        <taxon>Pezizomycotina</taxon>
        <taxon>Sordariomycetes</taxon>
        <taxon>Xylariomycetidae</taxon>
        <taxon>Xylariales</taxon>
        <taxon>Microdochiaceae</taxon>
        <taxon>Microdochium</taxon>
    </lineage>
</organism>
<feature type="domain" description="F-box" evidence="2">
    <location>
        <begin position="17"/>
        <end position="67"/>
    </location>
</feature>
<dbReference type="InterPro" id="IPR036047">
    <property type="entry name" value="F-box-like_dom_sf"/>
</dbReference>
<evidence type="ECO:0000256" key="1">
    <source>
        <dbReference type="SAM" id="MobiDB-lite"/>
    </source>
</evidence>
<evidence type="ECO:0000259" key="2">
    <source>
        <dbReference type="PROSITE" id="PS50181"/>
    </source>
</evidence>
<name>A0A136ISF9_9PEZI</name>
<evidence type="ECO:0000313" key="4">
    <source>
        <dbReference type="Proteomes" id="UP000070501"/>
    </source>
</evidence>
<dbReference type="InParanoid" id="A0A136ISF9"/>
<reference evidence="4" key="1">
    <citation type="submission" date="2016-02" db="EMBL/GenBank/DDBJ databases">
        <title>Draft genome sequence of Microdochium bolleyi, a fungal endophyte of beachgrass.</title>
        <authorList>
            <consortium name="DOE Joint Genome Institute"/>
            <person name="David A.S."/>
            <person name="May G."/>
            <person name="Haridas S."/>
            <person name="Lim J."/>
            <person name="Wang M."/>
            <person name="Labutti K."/>
            <person name="Lipzen A."/>
            <person name="Barry K."/>
            <person name="Grigoriev I.V."/>
        </authorList>
    </citation>
    <scope>NUCLEOTIDE SEQUENCE [LARGE SCALE GENOMIC DNA]</scope>
    <source>
        <strain evidence="4">J235TASD1</strain>
    </source>
</reference>
<feature type="region of interest" description="Disordered" evidence="1">
    <location>
        <begin position="201"/>
        <end position="229"/>
    </location>
</feature>
<dbReference type="Proteomes" id="UP000070501">
    <property type="component" value="Unassembled WGS sequence"/>
</dbReference>
<dbReference type="InterPro" id="IPR001810">
    <property type="entry name" value="F-box_dom"/>
</dbReference>
<gene>
    <name evidence="3" type="ORF">Micbo1qcDRAFT_215012</name>
</gene>
<evidence type="ECO:0000313" key="3">
    <source>
        <dbReference type="EMBL" id="KXJ87835.1"/>
    </source>
</evidence>
<dbReference type="PROSITE" id="PS50181">
    <property type="entry name" value="FBOX"/>
    <property type="match status" value="1"/>
</dbReference>
<dbReference type="OrthoDB" id="3435011at2759"/>
<protein>
    <recommendedName>
        <fullName evidence="2">F-box domain-containing protein</fullName>
    </recommendedName>
</protein>
<dbReference type="AlphaFoldDB" id="A0A136ISF9"/>
<sequence length="229" mass="25497">MSVSCEESTEPLGQFSASLFTRLPAELQFHILSFVQQNDLACLSLTAHDFRALVSSLLPQKMSLQHFDQNLAPVDIVCSCGNDTPTAIVTDAHSHGRRQHIYSYGERADIDRILADSCNYWAECRAWPEDHPVCKQRGCKHCMCISCPLYVRLGTWMGDDRKYCSKCRLFTRREQTPKYKGRCLHGRPKVRKVANNHWTAVKGSRTGTAGGGDGGRRASTDGDSTTAGI</sequence>